<dbReference type="Proteomes" id="UP000085678">
    <property type="component" value="Unplaced"/>
</dbReference>
<dbReference type="PRINTS" id="PR00789">
    <property type="entry name" value="OSIALOPTASE"/>
</dbReference>
<evidence type="ECO:0000256" key="3">
    <source>
        <dbReference type="ARBA" id="ARBA00022679"/>
    </source>
</evidence>
<accession>A0A1S3HY11</accession>
<comment type="subcellular location">
    <subcellularLocation>
        <location evidence="1 10">Mitochondrion</location>
    </subcellularLocation>
</comment>
<evidence type="ECO:0000256" key="1">
    <source>
        <dbReference type="ARBA" id="ARBA00004173"/>
    </source>
</evidence>
<dbReference type="FunFam" id="3.30.420.40:FF:000083">
    <property type="entry name" value="Probable tRNA N6-adenosine threonylcarbamoyltransferase, mitochondrial"/>
    <property type="match status" value="1"/>
</dbReference>
<dbReference type="PANTHER" id="PTHR11735">
    <property type="entry name" value="TRNA N6-ADENOSINE THREONYLCARBAMOYLTRANSFERASE"/>
    <property type="match status" value="1"/>
</dbReference>
<proteinExistence type="inferred from homology"/>
<dbReference type="InterPro" id="IPR017861">
    <property type="entry name" value="KAE1/TsaD"/>
</dbReference>
<dbReference type="PANTHER" id="PTHR11735:SF6">
    <property type="entry name" value="TRNA N6-ADENOSINE THREONYLCARBAMOYLTRANSFERASE, MITOCHONDRIAL"/>
    <property type="match status" value="1"/>
</dbReference>
<dbReference type="GO" id="GO:0061711">
    <property type="term" value="F:tRNA N(6)-L-threonylcarbamoyladenine synthase activity"/>
    <property type="evidence" value="ECO:0007669"/>
    <property type="project" value="UniProtKB-EC"/>
</dbReference>
<dbReference type="GO" id="GO:0002949">
    <property type="term" value="P:tRNA threonylcarbamoyladenosine modification"/>
    <property type="evidence" value="ECO:0007669"/>
    <property type="project" value="UniProtKB-UniRule"/>
</dbReference>
<keyword evidence="12" id="KW-1185">Reference proteome</keyword>
<comment type="subunit">
    <text evidence="10">Homodimer.</text>
</comment>
<comment type="similarity">
    <text evidence="10">Belongs to the KAE1 / TsaD family.</text>
</comment>
<name>A0A1S3HY11_LINAN</name>
<dbReference type="GeneID" id="106158878"/>
<feature type="domain" description="Gcp-like" evidence="11">
    <location>
        <begin position="91"/>
        <end position="396"/>
    </location>
</feature>
<sequence>MSAPMCRKVTSRLIQHLTKISALRLQYPDQSYCKILSYTKNTICTTPRRSAVNKNPETRRFHGSGIPLKVLGIETSCDDTGAAIVDEDRNVLGEALNSQTQVHVQHGGIIPTVAQDLHKINIEDVVTEALEKANMTIKDVDAIATTVKPGMGLSLRIGLEYGKKLVRESGKPFIPIHHMEAHALTVRLIEKVDFPYLVFLLSGGHCLLAVVRDVEDFLLLGTTLDDAPGDVYDKVARKLNLKLVPECHGLSGGAAVELLAQKGDPTAFEFPHIRTQHRDCNFSFVGIRTFVERLTEMEEEKFGIKDGDILPNVSDVCASFQYCVLRQLAKRLQVALLYCEIKSLLPVENKTLVLSGGVASNMFIRQGLSKLCRQHSCHVVCPPPRLCTDNGVMIAWNGVEKFSRGLGVVSDFESVRFQPKSPLGVDMISDVQSSYIKPNKVAADHSDNKIS</sequence>
<keyword evidence="7 10" id="KW-0496">Mitochondrion</keyword>
<evidence type="ECO:0000256" key="10">
    <source>
        <dbReference type="HAMAP-Rule" id="MF_03179"/>
    </source>
</evidence>
<dbReference type="HAMAP" id="MF_01445">
    <property type="entry name" value="TsaD"/>
    <property type="match status" value="1"/>
</dbReference>
<keyword evidence="8 10" id="KW-0012">Acyltransferase</keyword>
<dbReference type="OrthoDB" id="10259622at2759"/>
<dbReference type="InterPro" id="IPR043129">
    <property type="entry name" value="ATPase_NBD"/>
</dbReference>
<dbReference type="FunCoup" id="A0A1S3HY11">
    <property type="interactions" value="2319"/>
</dbReference>
<evidence type="ECO:0000256" key="9">
    <source>
        <dbReference type="ARBA" id="ARBA00048117"/>
    </source>
</evidence>
<dbReference type="Gene3D" id="3.30.420.40">
    <property type="match status" value="2"/>
</dbReference>
<dbReference type="STRING" id="7574.A0A1S3HY11"/>
<dbReference type="SUPFAM" id="SSF53067">
    <property type="entry name" value="Actin-like ATPase domain"/>
    <property type="match status" value="1"/>
</dbReference>
<gene>
    <name evidence="13" type="primary">LOC106158878</name>
</gene>
<evidence type="ECO:0000256" key="5">
    <source>
        <dbReference type="ARBA" id="ARBA00022723"/>
    </source>
</evidence>
<organism evidence="12 13">
    <name type="scientific">Lingula anatina</name>
    <name type="common">Brachiopod</name>
    <name type="synonym">Lingula unguis</name>
    <dbReference type="NCBI Taxonomy" id="7574"/>
    <lineage>
        <taxon>Eukaryota</taxon>
        <taxon>Metazoa</taxon>
        <taxon>Spiralia</taxon>
        <taxon>Lophotrochozoa</taxon>
        <taxon>Brachiopoda</taxon>
        <taxon>Linguliformea</taxon>
        <taxon>Lingulata</taxon>
        <taxon>Lingulida</taxon>
        <taxon>Linguloidea</taxon>
        <taxon>Lingulidae</taxon>
        <taxon>Lingula</taxon>
    </lineage>
</organism>
<dbReference type="AlphaFoldDB" id="A0A1S3HY11"/>
<dbReference type="EC" id="2.3.1.234" evidence="2"/>
<dbReference type="InterPro" id="IPR022450">
    <property type="entry name" value="TsaD"/>
</dbReference>
<keyword evidence="6" id="KW-0809">Transit peptide</keyword>
<dbReference type="InterPro" id="IPR000905">
    <property type="entry name" value="Gcp-like_dom"/>
</dbReference>
<evidence type="ECO:0000259" key="11">
    <source>
        <dbReference type="Pfam" id="PF00814"/>
    </source>
</evidence>
<dbReference type="InParanoid" id="A0A1S3HY11"/>
<evidence type="ECO:0000256" key="6">
    <source>
        <dbReference type="ARBA" id="ARBA00022946"/>
    </source>
</evidence>
<keyword evidence="3 10" id="KW-0808">Transferase</keyword>
<dbReference type="RefSeq" id="XP_013390451.1">
    <property type="nucleotide sequence ID" value="XM_013534997.1"/>
</dbReference>
<evidence type="ECO:0000256" key="4">
    <source>
        <dbReference type="ARBA" id="ARBA00022694"/>
    </source>
</evidence>
<evidence type="ECO:0000313" key="12">
    <source>
        <dbReference type="Proteomes" id="UP000085678"/>
    </source>
</evidence>
<dbReference type="NCBIfam" id="TIGR00329">
    <property type="entry name" value="gcp_kae1"/>
    <property type="match status" value="1"/>
</dbReference>
<reference evidence="13" key="1">
    <citation type="submission" date="2025-08" db="UniProtKB">
        <authorList>
            <consortium name="RefSeq"/>
        </authorList>
    </citation>
    <scope>IDENTIFICATION</scope>
    <source>
        <tissue evidence="13">Gonads</tissue>
    </source>
</reference>
<evidence type="ECO:0000313" key="13">
    <source>
        <dbReference type="RefSeq" id="XP_013390451.1"/>
    </source>
</evidence>
<evidence type="ECO:0000256" key="7">
    <source>
        <dbReference type="ARBA" id="ARBA00023128"/>
    </source>
</evidence>
<comment type="cofactor">
    <cofactor evidence="10">
        <name>a divalent metal cation</name>
        <dbReference type="ChEBI" id="CHEBI:60240"/>
    </cofactor>
    <text evidence="10">Binds 1 divalent metal cation per subunit.</text>
</comment>
<keyword evidence="4 10" id="KW-0819">tRNA processing</keyword>
<dbReference type="GO" id="GO:0046872">
    <property type="term" value="F:metal ion binding"/>
    <property type="evidence" value="ECO:0007669"/>
    <property type="project" value="UniProtKB-KW"/>
</dbReference>
<keyword evidence="5 10" id="KW-0479">Metal-binding</keyword>
<comment type="function">
    <text evidence="10">Required for the formation of a threonylcarbamoyl group on adenosine at position 37 (t(6)A37) in mitochondrial tRNAs that read codons beginning with adenine. Probably involved in the transfer of the threonylcarbamoyl moiety of threonylcarbamoyl-AMP (TC-AMP) to the N6 group of A37. Involved in mitochondrial genome maintenance.</text>
</comment>
<dbReference type="NCBIfam" id="TIGR03723">
    <property type="entry name" value="T6A_TsaD_YgjD"/>
    <property type="match status" value="1"/>
</dbReference>
<protein>
    <recommendedName>
        <fullName evidence="2">N(6)-L-threonylcarbamoyladenine synthase</fullName>
        <ecNumber evidence="2">2.3.1.234</ecNumber>
    </recommendedName>
</protein>
<dbReference type="KEGG" id="lak:106158878"/>
<dbReference type="CDD" id="cd24134">
    <property type="entry name" value="ASKHA_NBD_OSGEPL1_QRI7_euk"/>
    <property type="match status" value="1"/>
</dbReference>
<dbReference type="GO" id="GO:0005739">
    <property type="term" value="C:mitochondrion"/>
    <property type="evidence" value="ECO:0007669"/>
    <property type="project" value="UniProtKB-SubCell"/>
</dbReference>
<comment type="catalytic activity">
    <reaction evidence="9 10">
        <text>L-threonylcarbamoyladenylate + adenosine(37) in tRNA = N(6)-L-threonylcarbamoyladenosine(37) in tRNA + AMP + H(+)</text>
        <dbReference type="Rhea" id="RHEA:37059"/>
        <dbReference type="Rhea" id="RHEA-COMP:10162"/>
        <dbReference type="Rhea" id="RHEA-COMP:10163"/>
        <dbReference type="ChEBI" id="CHEBI:15378"/>
        <dbReference type="ChEBI" id="CHEBI:73682"/>
        <dbReference type="ChEBI" id="CHEBI:74411"/>
        <dbReference type="ChEBI" id="CHEBI:74418"/>
        <dbReference type="ChEBI" id="CHEBI:456215"/>
        <dbReference type="EC" id="2.3.1.234"/>
    </reaction>
</comment>
<evidence type="ECO:0000256" key="8">
    <source>
        <dbReference type="ARBA" id="ARBA00023315"/>
    </source>
</evidence>
<dbReference type="Pfam" id="PF00814">
    <property type="entry name" value="TsaD"/>
    <property type="match status" value="1"/>
</dbReference>
<evidence type="ECO:0000256" key="2">
    <source>
        <dbReference type="ARBA" id="ARBA00012156"/>
    </source>
</evidence>